<dbReference type="RefSeq" id="WP_027673180.1">
    <property type="nucleotide sequence ID" value="NZ_CP039691.1"/>
</dbReference>
<reference evidence="3 5" key="1">
    <citation type="submission" date="2019-04" db="EMBL/GenBank/DDBJ databases">
        <title>Complete genome sequence of Agrobacterium larrymoorei CFBP5473.</title>
        <authorList>
            <person name="Haryono M."/>
            <person name="Chou L."/>
            <person name="Lin Y.-C."/>
            <person name="Lai E.-M."/>
            <person name="Kuo C.-H."/>
        </authorList>
    </citation>
    <scope>NUCLEOTIDE SEQUENCE [LARGE SCALE GENOMIC DNA]</scope>
    <source>
        <strain evidence="3 5">CFBP5473</strain>
    </source>
</reference>
<comment type="similarity">
    <text evidence="1">Belongs to the UPF0337 (CsbD) family.</text>
</comment>
<dbReference type="Pfam" id="PF05532">
    <property type="entry name" value="CsbD"/>
    <property type="match status" value="1"/>
</dbReference>
<keyword evidence="6" id="KW-1185">Reference proteome</keyword>
<dbReference type="Gene3D" id="1.10.1470.10">
    <property type="entry name" value="YjbJ"/>
    <property type="match status" value="1"/>
</dbReference>
<dbReference type="EMBL" id="CP039691">
    <property type="protein sequence ID" value="QCI97880.1"/>
    <property type="molecule type" value="Genomic_DNA"/>
</dbReference>
<dbReference type="Proteomes" id="UP000298545">
    <property type="component" value="Chromosome circular"/>
</dbReference>
<accession>A0A4D7E0K6</accession>
<reference evidence="4 6" key="2">
    <citation type="submission" date="2021-03" db="EMBL/GenBank/DDBJ databases">
        <title>Rapid diversification of plasmids in a genus of pathogenic and nitrogen fixing bacteria.</title>
        <authorList>
            <person name="Weisberg A.J."/>
            <person name="Miller M."/>
            <person name="Ream W."/>
            <person name="Grunwald N.J."/>
            <person name="Chang J.H."/>
        </authorList>
    </citation>
    <scope>NUCLEOTIDE SEQUENCE [LARGE SCALE GENOMIC DNA]</scope>
    <source>
        <strain evidence="4 6">AF3.44</strain>
    </source>
</reference>
<dbReference type="InterPro" id="IPR050423">
    <property type="entry name" value="UPF0337_stress_rsp"/>
</dbReference>
<dbReference type="PANTHER" id="PTHR34977">
    <property type="entry name" value="UPF0337 PROTEIN YJBJ"/>
    <property type="match status" value="1"/>
</dbReference>
<evidence type="ECO:0000259" key="2">
    <source>
        <dbReference type="Pfam" id="PF05532"/>
    </source>
</evidence>
<evidence type="ECO:0000313" key="4">
    <source>
        <dbReference type="EMBL" id="QYA06672.1"/>
    </source>
</evidence>
<proteinExistence type="inferred from homology"/>
<dbReference type="KEGG" id="alf:CFBP5473_08095"/>
<dbReference type="OrthoDB" id="9796058at2"/>
<dbReference type="STRING" id="1367849.GCA_000518585_00265"/>
<evidence type="ECO:0000313" key="5">
    <source>
        <dbReference type="Proteomes" id="UP000298545"/>
    </source>
</evidence>
<evidence type="ECO:0000313" key="6">
    <source>
        <dbReference type="Proteomes" id="UP000826513"/>
    </source>
</evidence>
<sequence length="59" mass="6322">MDNNRIEGAVRQAKGSIKEAAGKITGNVQMQAEGRAEKIAGQLQGKYGQTNDAFSRSLK</sequence>
<organism evidence="3 5">
    <name type="scientific">Agrobacterium larrymoorei</name>
    <dbReference type="NCBI Taxonomy" id="160699"/>
    <lineage>
        <taxon>Bacteria</taxon>
        <taxon>Pseudomonadati</taxon>
        <taxon>Pseudomonadota</taxon>
        <taxon>Alphaproteobacteria</taxon>
        <taxon>Hyphomicrobiales</taxon>
        <taxon>Rhizobiaceae</taxon>
        <taxon>Rhizobium/Agrobacterium group</taxon>
        <taxon>Agrobacterium</taxon>
    </lineage>
</organism>
<dbReference type="SUPFAM" id="SSF69047">
    <property type="entry name" value="Hypothetical protein YjbJ"/>
    <property type="match status" value="1"/>
</dbReference>
<dbReference type="AlphaFoldDB" id="A0A4D7E0K6"/>
<protein>
    <submittedName>
        <fullName evidence="3">CsbD family protein</fullName>
    </submittedName>
</protein>
<feature type="domain" description="CsbD-like" evidence="2">
    <location>
        <begin position="4"/>
        <end position="55"/>
    </location>
</feature>
<evidence type="ECO:0000256" key="1">
    <source>
        <dbReference type="ARBA" id="ARBA00009129"/>
    </source>
</evidence>
<name>A0A4D7E0K6_9HYPH</name>
<dbReference type="EMBL" id="CP072167">
    <property type="protein sequence ID" value="QYA06672.1"/>
    <property type="molecule type" value="Genomic_DNA"/>
</dbReference>
<dbReference type="InterPro" id="IPR008462">
    <property type="entry name" value="CsbD"/>
</dbReference>
<dbReference type="PANTHER" id="PTHR34977:SF1">
    <property type="entry name" value="UPF0337 PROTEIN YJBJ"/>
    <property type="match status" value="1"/>
</dbReference>
<gene>
    <name evidence="3" type="ORF">CFBP5473_08095</name>
    <name evidence="4" type="ORF">J5285_11605</name>
</gene>
<dbReference type="Proteomes" id="UP000826513">
    <property type="component" value="Chromosome 1"/>
</dbReference>
<dbReference type="InterPro" id="IPR036629">
    <property type="entry name" value="YjbJ_sf"/>
</dbReference>
<evidence type="ECO:0000313" key="3">
    <source>
        <dbReference type="EMBL" id="QCI97880.1"/>
    </source>
</evidence>